<feature type="transmembrane region" description="Helical" evidence="1">
    <location>
        <begin position="82"/>
        <end position="106"/>
    </location>
</feature>
<dbReference type="RefSeq" id="WP_171183295.1">
    <property type="nucleotide sequence ID" value="NZ_WTPX01000008.1"/>
</dbReference>
<keyword evidence="3" id="KW-1185">Reference proteome</keyword>
<dbReference type="Proteomes" id="UP000609651">
    <property type="component" value="Unassembled WGS sequence"/>
</dbReference>
<name>A0ABX1V9G5_9PLAN</name>
<keyword evidence="1" id="KW-0812">Transmembrane</keyword>
<evidence type="ECO:0000313" key="2">
    <source>
        <dbReference type="EMBL" id="NNJ24394.1"/>
    </source>
</evidence>
<proteinExistence type="predicted"/>
<sequence length="153" mass="15706">MTALTYGLALLLIFVAPGLWAGATILACDRASARLAGVRRLSAPVCLGAGMVWWFSAGPGTLLTCGLTLIAHELLLPGPAPAAYAAFAAGSAMYWLVSTICLLPALIRLNAGLRRRRFVATVIVGGAVAALGPIASLPAAVAVLDSVDFLYMP</sequence>
<gene>
    <name evidence="2" type="ORF">LzC2_04510</name>
</gene>
<feature type="transmembrane region" description="Helical" evidence="1">
    <location>
        <begin position="118"/>
        <end position="144"/>
    </location>
</feature>
<accession>A0ABX1V9G5</accession>
<keyword evidence="1" id="KW-1133">Transmembrane helix</keyword>
<feature type="transmembrane region" description="Helical" evidence="1">
    <location>
        <begin position="41"/>
        <end position="70"/>
    </location>
</feature>
<evidence type="ECO:0000313" key="3">
    <source>
        <dbReference type="Proteomes" id="UP000609651"/>
    </source>
</evidence>
<feature type="transmembrane region" description="Helical" evidence="1">
    <location>
        <begin position="6"/>
        <end position="29"/>
    </location>
</feature>
<protein>
    <submittedName>
        <fullName evidence="2">Uncharacterized protein</fullName>
    </submittedName>
</protein>
<evidence type="ECO:0000256" key="1">
    <source>
        <dbReference type="SAM" id="Phobius"/>
    </source>
</evidence>
<dbReference type="EMBL" id="WTPX01000008">
    <property type="protein sequence ID" value="NNJ24394.1"/>
    <property type="molecule type" value="Genomic_DNA"/>
</dbReference>
<keyword evidence="1" id="KW-0472">Membrane</keyword>
<comment type="caution">
    <text evidence="2">The sequence shown here is derived from an EMBL/GenBank/DDBJ whole genome shotgun (WGS) entry which is preliminary data.</text>
</comment>
<reference evidence="2 3" key="1">
    <citation type="journal article" date="2020" name="Syst. Appl. Microbiol.">
        <title>Alienimonas chondri sp. nov., a novel planctomycete isolated from the biofilm of the red alga Chondrus crispus.</title>
        <authorList>
            <person name="Vitorino I."/>
            <person name="Albuquerque L."/>
            <person name="Wiegand S."/>
            <person name="Kallscheuer N."/>
            <person name="da Costa M.S."/>
            <person name="Lobo-da-Cunha A."/>
            <person name="Jogler C."/>
            <person name="Lage O.M."/>
        </authorList>
    </citation>
    <scope>NUCLEOTIDE SEQUENCE [LARGE SCALE GENOMIC DNA]</scope>
    <source>
        <strain evidence="2 3">LzC2</strain>
    </source>
</reference>
<organism evidence="2 3">
    <name type="scientific">Alienimonas chondri</name>
    <dbReference type="NCBI Taxonomy" id="2681879"/>
    <lineage>
        <taxon>Bacteria</taxon>
        <taxon>Pseudomonadati</taxon>
        <taxon>Planctomycetota</taxon>
        <taxon>Planctomycetia</taxon>
        <taxon>Planctomycetales</taxon>
        <taxon>Planctomycetaceae</taxon>
        <taxon>Alienimonas</taxon>
    </lineage>
</organism>